<comment type="caution">
    <text evidence="1">The sequence shown here is derived from an EMBL/GenBank/DDBJ whole genome shotgun (WGS) entry which is preliminary data.</text>
</comment>
<sequence>MSNQTERDTLGELLFREFGAYAAALDEHGEDWAHAWPSAAWPPHTPLAALQGRFAVAREAAAAVGVELSDAAITEEHQMRQEYRAMFPDGPPVLIG</sequence>
<proteinExistence type="predicted"/>
<dbReference type="RefSeq" id="WP_276112774.1">
    <property type="nucleotide sequence ID" value="NZ_JARJBB010000052.1"/>
</dbReference>
<reference evidence="1 2" key="1">
    <citation type="submission" date="2023-03" db="EMBL/GenBank/DDBJ databases">
        <title>Draft genome sequence of Streptomyces sp. K1PA1 isolated from peat swamp forest in Thailand.</title>
        <authorList>
            <person name="Klaysubun C."/>
            <person name="Duangmal K."/>
        </authorList>
    </citation>
    <scope>NUCLEOTIDE SEQUENCE [LARGE SCALE GENOMIC DNA]</scope>
    <source>
        <strain evidence="1 2">K1PA1</strain>
    </source>
</reference>
<evidence type="ECO:0000313" key="1">
    <source>
        <dbReference type="EMBL" id="MDF3303237.1"/>
    </source>
</evidence>
<organism evidence="1 2">
    <name type="scientific">Streptomyces tropicalis</name>
    <dbReference type="NCBI Taxonomy" id="3034234"/>
    <lineage>
        <taxon>Bacteria</taxon>
        <taxon>Bacillati</taxon>
        <taxon>Actinomycetota</taxon>
        <taxon>Actinomycetes</taxon>
        <taxon>Kitasatosporales</taxon>
        <taxon>Streptomycetaceae</taxon>
        <taxon>Streptomyces</taxon>
    </lineage>
</organism>
<gene>
    <name evidence="1" type="ORF">P3H78_32460</name>
</gene>
<evidence type="ECO:0000313" key="2">
    <source>
        <dbReference type="Proteomes" id="UP001221150"/>
    </source>
</evidence>
<keyword evidence="2" id="KW-1185">Reference proteome</keyword>
<name>A0ABT6AF09_9ACTN</name>
<accession>A0ABT6AF09</accession>
<dbReference type="EMBL" id="JARJBB010000052">
    <property type="protein sequence ID" value="MDF3303237.1"/>
    <property type="molecule type" value="Genomic_DNA"/>
</dbReference>
<dbReference type="Proteomes" id="UP001221150">
    <property type="component" value="Unassembled WGS sequence"/>
</dbReference>
<protein>
    <submittedName>
        <fullName evidence="1">Uncharacterized protein</fullName>
    </submittedName>
</protein>